<dbReference type="Gene3D" id="3.40.720.10">
    <property type="entry name" value="Alkaline Phosphatase, subunit A"/>
    <property type="match status" value="1"/>
</dbReference>
<dbReference type="EnsemblMetazoa" id="CapteT109345">
    <property type="protein sequence ID" value="CapteP109345"/>
    <property type="gene ID" value="CapteG109345"/>
</dbReference>
<dbReference type="PROSITE" id="PS00149">
    <property type="entry name" value="SULFATASE_2"/>
    <property type="match status" value="1"/>
</dbReference>
<evidence type="ECO:0000256" key="3">
    <source>
        <dbReference type="ARBA" id="ARBA00022723"/>
    </source>
</evidence>
<accession>R7U848</accession>
<keyword evidence="5" id="KW-0106">Calcium</keyword>
<evidence type="ECO:0000256" key="2">
    <source>
        <dbReference type="ARBA" id="ARBA00008779"/>
    </source>
</evidence>
<keyword evidence="4" id="KW-0378">Hydrolase</keyword>
<keyword evidence="6" id="KW-0325">Glycoprotein</keyword>
<evidence type="ECO:0000256" key="4">
    <source>
        <dbReference type="ARBA" id="ARBA00022801"/>
    </source>
</evidence>
<keyword evidence="10" id="KW-1185">Reference proteome</keyword>
<reference evidence="8 10" key="2">
    <citation type="journal article" date="2013" name="Nature">
        <title>Insights into bilaterian evolution from three spiralian genomes.</title>
        <authorList>
            <person name="Simakov O."/>
            <person name="Marletaz F."/>
            <person name="Cho S.J."/>
            <person name="Edsinger-Gonzales E."/>
            <person name="Havlak P."/>
            <person name="Hellsten U."/>
            <person name="Kuo D.H."/>
            <person name="Larsson T."/>
            <person name="Lv J."/>
            <person name="Arendt D."/>
            <person name="Savage R."/>
            <person name="Osoegawa K."/>
            <person name="de Jong P."/>
            <person name="Grimwood J."/>
            <person name="Chapman J.A."/>
            <person name="Shapiro H."/>
            <person name="Aerts A."/>
            <person name="Otillar R.P."/>
            <person name="Terry A.Y."/>
            <person name="Boore J.L."/>
            <person name="Grigoriev I.V."/>
            <person name="Lindberg D.R."/>
            <person name="Seaver E.C."/>
            <person name="Weisblat D.A."/>
            <person name="Putnam N.H."/>
            <person name="Rokhsar D.S."/>
        </authorList>
    </citation>
    <scope>NUCLEOTIDE SEQUENCE</scope>
    <source>
        <strain evidence="8 10">I ESC-2004</strain>
    </source>
</reference>
<dbReference type="HOGENOM" id="CLU_006332_10_1_1"/>
<evidence type="ECO:0000313" key="9">
    <source>
        <dbReference type="EnsemblMetazoa" id="CapteP109345"/>
    </source>
</evidence>
<dbReference type="GO" id="GO:0008484">
    <property type="term" value="F:sulfuric ester hydrolase activity"/>
    <property type="evidence" value="ECO:0007669"/>
    <property type="project" value="InterPro"/>
</dbReference>
<comment type="cofactor">
    <cofactor evidence="1">
        <name>Ca(2+)</name>
        <dbReference type="ChEBI" id="CHEBI:29108"/>
    </cofactor>
</comment>
<dbReference type="InterPro" id="IPR024607">
    <property type="entry name" value="Sulfatase_CS"/>
</dbReference>
<dbReference type="STRING" id="283909.R7U848"/>
<dbReference type="SUPFAM" id="SSF53649">
    <property type="entry name" value="Alkaline phosphatase-like"/>
    <property type="match status" value="1"/>
</dbReference>
<gene>
    <name evidence="8" type="ORF">CAPTEDRAFT_109345</name>
</gene>
<comment type="similarity">
    <text evidence="2">Belongs to the sulfatase family.</text>
</comment>
<dbReference type="PANTHER" id="PTHR10342:SF274">
    <property type="entry name" value="ARYLSULFATASE B"/>
    <property type="match status" value="1"/>
</dbReference>
<dbReference type="EMBL" id="AMQN01008773">
    <property type="status" value="NOT_ANNOTATED_CDS"/>
    <property type="molecule type" value="Genomic_DNA"/>
</dbReference>
<dbReference type="OrthoDB" id="103349at2759"/>
<dbReference type="CDD" id="cd16029">
    <property type="entry name" value="4-S"/>
    <property type="match status" value="1"/>
</dbReference>
<evidence type="ECO:0000256" key="1">
    <source>
        <dbReference type="ARBA" id="ARBA00001913"/>
    </source>
</evidence>
<dbReference type="GO" id="GO:0046872">
    <property type="term" value="F:metal ion binding"/>
    <property type="evidence" value="ECO:0007669"/>
    <property type="project" value="UniProtKB-KW"/>
</dbReference>
<dbReference type="InterPro" id="IPR017850">
    <property type="entry name" value="Alkaline_phosphatase_core_sf"/>
</dbReference>
<protein>
    <recommendedName>
        <fullName evidence="7">Sulfatase N-terminal domain-containing protein</fullName>
    </recommendedName>
</protein>
<dbReference type="PROSITE" id="PS00523">
    <property type="entry name" value="SULFATASE_1"/>
    <property type="match status" value="1"/>
</dbReference>
<evidence type="ECO:0000313" key="8">
    <source>
        <dbReference type="EMBL" id="ELU02545.1"/>
    </source>
</evidence>
<dbReference type="EMBL" id="KB303931">
    <property type="protein sequence ID" value="ELU02545.1"/>
    <property type="molecule type" value="Genomic_DNA"/>
</dbReference>
<reference evidence="9" key="3">
    <citation type="submission" date="2015-06" db="UniProtKB">
        <authorList>
            <consortium name="EnsemblMetazoa"/>
        </authorList>
    </citation>
    <scope>IDENTIFICATION</scope>
</reference>
<dbReference type="Gene3D" id="3.30.1120.10">
    <property type="match status" value="1"/>
</dbReference>
<evidence type="ECO:0000259" key="7">
    <source>
        <dbReference type="Pfam" id="PF00884"/>
    </source>
</evidence>
<organism evidence="8">
    <name type="scientific">Capitella teleta</name>
    <name type="common">Polychaete worm</name>
    <dbReference type="NCBI Taxonomy" id="283909"/>
    <lineage>
        <taxon>Eukaryota</taxon>
        <taxon>Metazoa</taxon>
        <taxon>Spiralia</taxon>
        <taxon>Lophotrochozoa</taxon>
        <taxon>Annelida</taxon>
        <taxon>Polychaeta</taxon>
        <taxon>Sedentaria</taxon>
        <taxon>Scolecida</taxon>
        <taxon>Capitellidae</taxon>
        <taxon>Capitella</taxon>
    </lineage>
</organism>
<evidence type="ECO:0000256" key="5">
    <source>
        <dbReference type="ARBA" id="ARBA00022837"/>
    </source>
</evidence>
<sequence length="370" mass="41215">MFLKPVFIPGYHDLGFRNPDVITPNIDALATEGVIFTNNYVQSVCTPSRHALLTGRYPHRSAMQNLVIMSNQARCTGLGYKFLPEYLKDLGYSTHAVGKWHVGYCREECLPTHRGFDSFFGLYDGDGYYWNHTSTVIPGAFDWNNSTGVYLEARGIHSEDLGAERLTAILDGQNAKEPFFLYFSPQNPHTPSQPQAEFLNLYPENRYPDIRRKYLGLVSGLDRMVGGIVDGLKRNGLMNNTYIIFVSDNGADPEEGLNDPFRGGKGSLFEGGTKSASFIYSPLLNKAGYENNGLMHITDWMPTILKLAGGSIPEGEQLDGIDQSDMVKNGKASQRKKMVYSIDREADKFAPLTGEIAVRWVIHNAPPVLV</sequence>
<name>R7U848_CAPTE</name>
<dbReference type="OMA" id="PDRICAR"/>
<dbReference type="InterPro" id="IPR047115">
    <property type="entry name" value="ARSB"/>
</dbReference>
<dbReference type="InterPro" id="IPR000917">
    <property type="entry name" value="Sulfatase_N"/>
</dbReference>
<keyword evidence="3" id="KW-0479">Metal-binding</keyword>
<evidence type="ECO:0000256" key="6">
    <source>
        <dbReference type="ARBA" id="ARBA00023180"/>
    </source>
</evidence>
<dbReference type="Proteomes" id="UP000014760">
    <property type="component" value="Unassembled WGS sequence"/>
</dbReference>
<evidence type="ECO:0000313" key="10">
    <source>
        <dbReference type="Proteomes" id="UP000014760"/>
    </source>
</evidence>
<feature type="domain" description="Sulfatase N-terminal" evidence="7">
    <location>
        <begin position="19"/>
        <end position="309"/>
    </location>
</feature>
<dbReference type="PANTHER" id="PTHR10342">
    <property type="entry name" value="ARYLSULFATASE"/>
    <property type="match status" value="1"/>
</dbReference>
<reference evidence="10" key="1">
    <citation type="submission" date="2012-12" db="EMBL/GenBank/DDBJ databases">
        <authorList>
            <person name="Hellsten U."/>
            <person name="Grimwood J."/>
            <person name="Chapman J.A."/>
            <person name="Shapiro H."/>
            <person name="Aerts A."/>
            <person name="Otillar R.P."/>
            <person name="Terry A.Y."/>
            <person name="Boore J.L."/>
            <person name="Simakov O."/>
            <person name="Marletaz F."/>
            <person name="Cho S.-J."/>
            <person name="Edsinger-Gonzales E."/>
            <person name="Havlak P."/>
            <person name="Kuo D.-H."/>
            <person name="Larsson T."/>
            <person name="Lv J."/>
            <person name="Arendt D."/>
            <person name="Savage R."/>
            <person name="Osoegawa K."/>
            <person name="de Jong P."/>
            <person name="Lindberg D.R."/>
            <person name="Seaver E.C."/>
            <person name="Weisblat D.A."/>
            <person name="Putnam N.H."/>
            <person name="Grigoriev I.V."/>
            <person name="Rokhsar D.S."/>
        </authorList>
    </citation>
    <scope>NUCLEOTIDE SEQUENCE</scope>
    <source>
        <strain evidence="10">I ESC-2004</strain>
    </source>
</reference>
<proteinExistence type="inferred from homology"/>
<dbReference type="Pfam" id="PF00884">
    <property type="entry name" value="Sulfatase"/>
    <property type="match status" value="1"/>
</dbReference>
<dbReference type="AlphaFoldDB" id="R7U848"/>